<evidence type="ECO:0000313" key="3">
    <source>
        <dbReference type="Proteomes" id="UP000554454"/>
    </source>
</evidence>
<organism evidence="2 3">
    <name type="scientific">Marine Group I thaumarchaeote</name>
    <dbReference type="NCBI Taxonomy" id="2511932"/>
    <lineage>
        <taxon>Archaea</taxon>
        <taxon>Nitrososphaerota</taxon>
        <taxon>Marine Group I</taxon>
    </lineage>
</organism>
<proteinExistence type="predicted"/>
<feature type="compositionally biased region" description="Basic residues" evidence="1">
    <location>
        <begin position="39"/>
        <end position="59"/>
    </location>
</feature>
<comment type="caution">
    <text evidence="2">The sequence shown here is derived from an EMBL/GenBank/DDBJ whole genome shotgun (WGS) entry which is preliminary data.</text>
</comment>
<reference evidence="2 3" key="1">
    <citation type="journal article" date="2019" name="Environ. Microbiol.">
        <title>Genomics insights into ecotype formation of ammonia-oxidizing archaea in the deep ocean.</title>
        <authorList>
            <person name="Wang Y."/>
            <person name="Huang J.M."/>
            <person name="Cui G.J."/>
            <person name="Nunoura T."/>
            <person name="Takaki Y."/>
            <person name="Li W.L."/>
            <person name="Li J."/>
            <person name="Gao Z.M."/>
            <person name="Takai K."/>
            <person name="Zhang A.Q."/>
            <person name="Stepanauskas R."/>
        </authorList>
    </citation>
    <scope>NUCLEOTIDE SEQUENCE [LARGE SCALE GENOMIC DNA]</scope>
    <source>
        <strain evidence="2 3">D17</strain>
    </source>
</reference>
<feature type="region of interest" description="Disordered" evidence="1">
    <location>
        <begin position="124"/>
        <end position="153"/>
    </location>
</feature>
<sequence>MGNDKNVGVKKEKGIRKLTDRISFWKAKSQADEEERHSPKPKPKLKKIKAKTKQAKNKKFQVIEAQRKANEAKKKEARIKVEAQRKANEAKIEAQRKAKKAKIEAQRKAKEAKKKEARIKVEAQKKAKEEAKKKEEEAKKKEEEAKRTYEDELEEQLSEEEITGFQLEKTDMDKMCNRVCEMIAGYETNGTLQSELWKKLKLSSRDGSRLALKLERMGMITREKILEKERWTYKLIIKKIPVSTKSIEGAPCLTCPVQSKCSIDGEISPKTCQWIEDWVMIELKNK</sequence>
<dbReference type="Proteomes" id="UP000554454">
    <property type="component" value="Unassembled WGS sequence"/>
</dbReference>
<protein>
    <submittedName>
        <fullName evidence="2">Transcriptional regulator</fullName>
    </submittedName>
</protein>
<feature type="compositionally biased region" description="Basic and acidic residues" evidence="1">
    <location>
        <begin position="29"/>
        <end position="38"/>
    </location>
</feature>
<evidence type="ECO:0000256" key="1">
    <source>
        <dbReference type="SAM" id="MobiDB-lite"/>
    </source>
</evidence>
<feature type="compositionally biased region" description="Basic and acidic residues" evidence="1">
    <location>
        <begin position="124"/>
        <end position="150"/>
    </location>
</feature>
<dbReference type="EMBL" id="JACATA010000022">
    <property type="protein sequence ID" value="NWJ68843.1"/>
    <property type="molecule type" value="Genomic_DNA"/>
</dbReference>
<evidence type="ECO:0000313" key="2">
    <source>
        <dbReference type="EMBL" id="NWJ68843.1"/>
    </source>
</evidence>
<name>A0A7K4N0I9_9ARCH</name>
<feature type="region of interest" description="Disordered" evidence="1">
    <location>
        <begin position="84"/>
        <end position="104"/>
    </location>
</feature>
<keyword evidence="3" id="KW-1185">Reference proteome</keyword>
<feature type="region of interest" description="Disordered" evidence="1">
    <location>
        <begin position="27"/>
        <end position="59"/>
    </location>
</feature>
<accession>A0A7K4N0I9</accession>
<dbReference type="AlphaFoldDB" id="A0A7K4N0I9"/>
<gene>
    <name evidence="2" type="ORF">HX834_05820</name>
</gene>